<feature type="transmembrane region" description="Helical" evidence="8">
    <location>
        <begin position="229"/>
        <end position="249"/>
    </location>
</feature>
<evidence type="ECO:0000256" key="1">
    <source>
        <dbReference type="ARBA" id="ARBA00004651"/>
    </source>
</evidence>
<feature type="transmembrane region" description="Helical" evidence="8">
    <location>
        <begin position="378"/>
        <end position="395"/>
    </location>
</feature>
<keyword evidence="6 8" id="KW-1133">Transmembrane helix</keyword>
<protein>
    <recommendedName>
        <fullName evidence="9">Glycosyltransferase RgtA/B/C/D-like domain-containing protein</fullName>
    </recommendedName>
</protein>
<evidence type="ECO:0000313" key="11">
    <source>
        <dbReference type="Proteomes" id="UP000220005"/>
    </source>
</evidence>
<name>A0A2A7AMV8_9FIRM</name>
<sequence length="502" mass="57247">MTTSFYWLLGGFMAFTHPSCNIRKLLLYFGFFLGLVCVFLFCFYHLSYDELKSFDEARHGVSAYEMLQTGEPIVTTYAYSPDYWNLKPPLSEWLIALGYKLFGYNALGIRFYSAFSIFLAALLCALYLWKRHNALASIFCLFLFPTFGGLFSYHGARAADADSLFILFYVAAVLCMCKSRDMFRWVYIACLCFALAFLTKSFHAGLIAIFVLCALLCLGHFNTMRLTQYLLCAFCSLFPVGCWGLARYLKDGTSFLIPMFAQDVVNRSANAIEGHSGSWRYYFSVIFRYNDNNSILLLFLLCLVFIGFILYFQKESRPLPSFLSSDFFLFALGILIPLIIFTIAKTKLINYIYCVYPLMALIASVSLSVILKYFPRSVKIVITTICFVLTLFVVQKNFRTIIPVSDQHDYSLQTLLLNSEIHSGDCVYIAHDFESYGAGYDWTQAQVMEAEWLTDCVPQFGGIDAFEANSHSYLIVSNSLTENLSSYEVICKTDSYSILYNP</sequence>
<accession>A0A2A7AMV8</accession>
<evidence type="ECO:0000256" key="7">
    <source>
        <dbReference type="ARBA" id="ARBA00023136"/>
    </source>
</evidence>
<dbReference type="PANTHER" id="PTHR33908">
    <property type="entry name" value="MANNOSYLTRANSFERASE YKCB-RELATED"/>
    <property type="match status" value="1"/>
</dbReference>
<feature type="transmembrane region" description="Helical" evidence="8">
    <location>
        <begin position="136"/>
        <end position="155"/>
    </location>
</feature>
<evidence type="ECO:0000256" key="4">
    <source>
        <dbReference type="ARBA" id="ARBA00022679"/>
    </source>
</evidence>
<dbReference type="InterPro" id="IPR038731">
    <property type="entry name" value="RgtA/B/C-like"/>
</dbReference>
<feature type="transmembrane region" description="Helical" evidence="8">
    <location>
        <begin position="350"/>
        <end position="371"/>
    </location>
</feature>
<feature type="transmembrane region" description="Helical" evidence="8">
    <location>
        <begin position="109"/>
        <end position="129"/>
    </location>
</feature>
<dbReference type="GO" id="GO:0016763">
    <property type="term" value="F:pentosyltransferase activity"/>
    <property type="evidence" value="ECO:0007669"/>
    <property type="project" value="TreeGrafter"/>
</dbReference>
<evidence type="ECO:0000313" key="10">
    <source>
        <dbReference type="EMBL" id="PDX80477.1"/>
    </source>
</evidence>
<evidence type="ECO:0000256" key="3">
    <source>
        <dbReference type="ARBA" id="ARBA00022676"/>
    </source>
</evidence>
<evidence type="ECO:0000259" key="9">
    <source>
        <dbReference type="Pfam" id="PF13231"/>
    </source>
</evidence>
<feature type="transmembrane region" description="Helical" evidence="8">
    <location>
        <begin position="161"/>
        <end position="177"/>
    </location>
</feature>
<keyword evidence="3" id="KW-0328">Glycosyltransferase</keyword>
<feature type="transmembrane region" description="Helical" evidence="8">
    <location>
        <begin position="324"/>
        <end position="344"/>
    </location>
</feature>
<feature type="transmembrane region" description="Helical" evidence="8">
    <location>
        <begin position="25"/>
        <end position="46"/>
    </location>
</feature>
<evidence type="ECO:0000256" key="2">
    <source>
        <dbReference type="ARBA" id="ARBA00022475"/>
    </source>
</evidence>
<keyword evidence="7 8" id="KW-0472">Membrane</keyword>
<gene>
    <name evidence="10" type="ORF">CGS58_12060</name>
</gene>
<comment type="caution">
    <text evidence="10">The sequence shown here is derived from an EMBL/GenBank/DDBJ whole genome shotgun (WGS) entry which is preliminary data.</text>
</comment>
<dbReference type="InterPro" id="IPR050297">
    <property type="entry name" value="LipidA_mod_glycosyltrf_83"/>
</dbReference>
<keyword evidence="4" id="KW-0808">Transferase</keyword>
<dbReference type="AlphaFoldDB" id="A0A2A7AMV8"/>
<proteinExistence type="predicted"/>
<evidence type="ECO:0000256" key="8">
    <source>
        <dbReference type="SAM" id="Phobius"/>
    </source>
</evidence>
<comment type="subcellular location">
    <subcellularLocation>
        <location evidence="1">Cell membrane</location>
        <topology evidence="1">Multi-pass membrane protein</topology>
    </subcellularLocation>
</comment>
<keyword evidence="5 8" id="KW-0812">Transmembrane</keyword>
<evidence type="ECO:0000256" key="5">
    <source>
        <dbReference type="ARBA" id="ARBA00022692"/>
    </source>
</evidence>
<feature type="domain" description="Glycosyltransferase RgtA/B/C/D-like" evidence="9">
    <location>
        <begin position="87"/>
        <end position="243"/>
    </location>
</feature>
<dbReference type="Pfam" id="PF13231">
    <property type="entry name" value="PMT_2"/>
    <property type="match status" value="1"/>
</dbReference>
<dbReference type="Proteomes" id="UP000220005">
    <property type="component" value="Unassembled WGS sequence"/>
</dbReference>
<reference evidence="10 11" key="1">
    <citation type="journal article" date="2017" name="Front. Microbiol.">
        <title>New Insights into the Diversity of the Genus Faecalibacterium.</title>
        <authorList>
            <person name="Benevides L."/>
            <person name="Burman S."/>
            <person name="Martin R."/>
            <person name="Robert V."/>
            <person name="Thomas M."/>
            <person name="Miquel S."/>
            <person name="Chain F."/>
            <person name="Sokol H."/>
            <person name="Bermudez-Humaran L.G."/>
            <person name="Morrison M."/>
            <person name="Langella P."/>
            <person name="Azevedo V.A."/>
            <person name="Chatel J.M."/>
            <person name="Soares S."/>
        </authorList>
    </citation>
    <scope>NUCLEOTIDE SEQUENCE [LARGE SCALE GENOMIC DNA]</scope>
    <source>
        <strain evidence="10 11">CNCM I 4575</strain>
    </source>
</reference>
<feature type="transmembrane region" description="Helical" evidence="8">
    <location>
        <begin position="294"/>
        <end position="312"/>
    </location>
</feature>
<dbReference type="PANTHER" id="PTHR33908:SF11">
    <property type="entry name" value="MEMBRANE PROTEIN"/>
    <property type="match status" value="1"/>
</dbReference>
<organism evidence="10 11">
    <name type="scientific">Faecalibacterium prausnitzii</name>
    <dbReference type="NCBI Taxonomy" id="853"/>
    <lineage>
        <taxon>Bacteria</taxon>
        <taxon>Bacillati</taxon>
        <taxon>Bacillota</taxon>
        <taxon>Clostridia</taxon>
        <taxon>Eubacteriales</taxon>
        <taxon>Oscillospiraceae</taxon>
        <taxon>Faecalibacterium</taxon>
    </lineage>
</organism>
<dbReference type="GO" id="GO:0005886">
    <property type="term" value="C:plasma membrane"/>
    <property type="evidence" value="ECO:0007669"/>
    <property type="project" value="UniProtKB-SubCell"/>
</dbReference>
<dbReference type="GO" id="GO:0009103">
    <property type="term" value="P:lipopolysaccharide biosynthetic process"/>
    <property type="evidence" value="ECO:0007669"/>
    <property type="project" value="UniProtKB-ARBA"/>
</dbReference>
<keyword evidence="2" id="KW-1003">Cell membrane</keyword>
<dbReference type="EMBL" id="NMTY01000026">
    <property type="protein sequence ID" value="PDX80477.1"/>
    <property type="molecule type" value="Genomic_DNA"/>
</dbReference>
<evidence type="ECO:0000256" key="6">
    <source>
        <dbReference type="ARBA" id="ARBA00022989"/>
    </source>
</evidence>